<comment type="caution">
    <text evidence="2">The sequence shown here is derived from an EMBL/GenBank/DDBJ whole genome shotgun (WGS) entry which is preliminary data.</text>
</comment>
<proteinExistence type="predicted"/>
<feature type="transmembrane region" description="Helical" evidence="1">
    <location>
        <begin position="87"/>
        <end position="113"/>
    </location>
</feature>
<evidence type="ECO:0000313" key="2">
    <source>
        <dbReference type="EMBL" id="GGD69227.1"/>
    </source>
</evidence>
<dbReference type="EMBL" id="BMEG01000003">
    <property type="protein sequence ID" value="GGD69227.1"/>
    <property type="molecule type" value="Genomic_DNA"/>
</dbReference>
<keyword evidence="1" id="KW-0472">Membrane</keyword>
<feature type="transmembrane region" description="Helical" evidence="1">
    <location>
        <begin position="29"/>
        <end position="48"/>
    </location>
</feature>
<evidence type="ECO:0000256" key="1">
    <source>
        <dbReference type="SAM" id="Phobius"/>
    </source>
</evidence>
<name>A0ABQ1RIA4_9BURK</name>
<accession>A0ABQ1RIA4</accession>
<keyword evidence="3" id="KW-1185">Reference proteome</keyword>
<sequence>MFYVIAASLGVVFIAVCERKWPAGRTVVSYVAGIVIGYSPLLIMIVAVPGFRDAFVDSVIFTKQWQLSLPIPFPWRLQLGQDSVLDALQAISISIACIAFPAIYICGIGFAAWAHRTGKLSRSLTLLAASSLAGISYLQQAFDRADFGHIAQATLPVFPAVFALASYCGANAKARLIASVFAAVFCLVCLGAWLPNEPVVAFSRLSARDPNAVAWEPISGKRFAVPRYEADVLRAVRATVDSCGIGKGEFWTAPHFPGIYAYLDAKAPFWELYYLYPRPPEFQRRHIAAMTNTRLILFAPEATVDGLERLKLHNTYPLLMKDITRHYSELNVPGLPQGMKMFGATGALRCREAIETK</sequence>
<gene>
    <name evidence="2" type="ORF">GCM10010985_24620</name>
</gene>
<protein>
    <submittedName>
        <fullName evidence="2">Uncharacterized protein</fullName>
    </submittedName>
</protein>
<dbReference type="Proteomes" id="UP000597138">
    <property type="component" value="Unassembled WGS sequence"/>
</dbReference>
<evidence type="ECO:0000313" key="3">
    <source>
        <dbReference type="Proteomes" id="UP000597138"/>
    </source>
</evidence>
<feature type="transmembrane region" description="Helical" evidence="1">
    <location>
        <begin position="120"/>
        <end position="138"/>
    </location>
</feature>
<keyword evidence="1" id="KW-0812">Transmembrane</keyword>
<keyword evidence="1" id="KW-1133">Transmembrane helix</keyword>
<feature type="transmembrane region" description="Helical" evidence="1">
    <location>
        <begin position="150"/>
        <end position="169"/>
    </location>
</feature>
<feature type="transmembrane region" description="Helical" evidence="1">
    <location>
        <begin position="176"/>
        <end position="194"/>
    </location>
</feature>
<reference evidence="3" key="1">
    <citation type="journal article" date="2019" name="Int. J. Syst. Evol. Microbiol.">
        <title>The Global Catalogue of Microorganisms (GCM) 10K type strain sequencing project: providing services to taxonomists for standard genome sequencing and annotation.</title>
        <authorList>
            <consortium name="The Broad Institute Genomics Platform"/>
            <consortium name="The Broad Institute Genome Sequencing Center for Infectious Disease"/>
            <person name="Wu L."/>
            <person name="Ma J."/>
        </authorList>
    </citation>
    <scope>NUCLEOTIDE SEQUENCE [LARGE SCALE GENOMIC DNA]</scope>
    <source>
        <strain evidence="3">CGMCC 1.11013</strain>
    </source>
</reference>
<organism evidence="2 3">
    <name type="scientific">Caballeronia grimmiae</name>
    <dbReference type="NCBI Taxonomy" id="1071679"/>
    <lineage>
        <taxon>Bacteria</taxon>
        <taxon>Pseudomonadati</taxon>
        <taxon>Pseudomonadota</taxon>
        <taxon>Betaproteobacteria</taxon>
        <taxon>Burkholderiales</taxon>
        <taxon>Burkholderiaceae</taxon>
        <taxon>Caballeronia</taxon>
    </lineage>
</organism>